<accession>A0A934NFC2</accession>
<feature type="transmembrane region" description="Helical" evidence="1">
    <location>
        <begin position="45"/>
        <end position="63"/>
    </location>
</feature>
<protein>
    <recommendedName>
        <fullName evidence="4">DUF4367 domain-containing protein</fullName>
    </recommendedName>
</protein>
<gene>
    <name evidence="2" type="ORF">JF887_00560</name>
</gene>
<proteinExistence type="predicted"/>
<sequence length="260" mass="26994">MSRELEQQLAELGRRITYPPTPELASTVRARLSDRSPRRRVVKRWRVALVGIALAVLGAAFGVPPVRTAIAHWLGIQGVVITPVSSLPATRSPLPASTGPLGSTLSLGRSTSLSEARAAAGFPVAVPSGLGAPDAIYTRTDIGPAVSLVYAPSGGVPQSGQTGVGVLITEFRGTSNPMLMQKFVTPDTTITPLTVNGGTGFWIGGAGAHEVAYLLPDGNFVPDTLRLAGPTLVFERGDVTIRIEGSLSQAQALAIAQTLS</sequence>
<evidence type="ECO:0000313" key="2">
    <source>
        <dbReference type="EMBL" id="MBJ7607911.1"/>
    </source>
</evidence>
<dbReference type="AlphaFoldDB" id="A0A934NFC2"/>
<keyword evidence="1" id="KW-1133">Transmembrane helix</keyword>
<evidence type="ECO:0000313" key="3">
    <source>
        <dbReference type="Proteomes" id="UP000614410"/>
    </source>
</evidence>
<dbReference type="Proteomes" id="UP000614410">
    <property type="component" value="Unassembled WGS sequence"/>
</dbReference>
<organism evidence="2 3">
    <name type="scientific">Candidatus Amunia macphersoniae</name>
    <dbReference type="NCBI Taxonomy" id="3127014"/>
    <lineage>
        <taxon>Bacteria</taxon>
        <taxon>Bacillati</taxon>
        <taxon>Candidatus Dormiibacterota</taxon>
        <taxon>Candidatus Dormibacteria</taxon>
        <taxon>Candidatus Aeolococcales</taxon>
        <taxon>Candidatus Aeolococcaceae</taxon>
        <taxon>Candidatus Amunia</taxon>
    </lineage>
</organism>
<comment type="caution">
    <text evidence="2">The sequence shown here is derived from an EMBL/GenBank/DDBJ whole genome shotgun (WGS) entry which is preliminary data.</text>
</comment>
<evidence type="ECO:0000256" key="1">
    <source>
        <dbReference type="SAM" id="Phobius"/>
    </source>
</evidence>
<dbReference type="EMBL" id="JAEKNN010000005">
    <property type="protein sequence ID" value="MBJ7607911.1"/>
    <property type="molecule type" value="Genomic_DNA"/>
</dbReference>
<keyword evidence="1" id="KW-0472">Membrane</keyword>
<evidence type="ECO:0008006" key="4">
    <source>
        <dbReference type="Google" id="ProtNLM"/>
    </source>
</evidence>
<reference evidence="2 3" key="1">
    <citation type="submission" date="2020-10" db="EMBL/GenBank/DDBJ databases">
        <title>Ca. Dormibacterota MAGs.</title>
        <authorList>
            <person name="Montgomery K."/>
        </authorList>
    </citation>
    <scope>NUCLEOTIDE SEQUENCE [LARGE SCALE GENOMIC DNA]</scope>
    <source>
        <strain evidence="2">Mitchell_Peninsula_5</strain>
    </source>
</reference>
<keyword evidence="1" id="KW-0812">Transmembrane</keyword>
<name>A0A934NFC2_9BACT</name>